<comment type="similarity">
    <text evidence="1">Belongs to the glycosyltransferase 47 family.</text>
</comment>
<reference evidence="4" key="3">
    <citation type="submission" date="2015-06" db="UniProtKB">
        <authorList>
            <consortium name="EnsemblMetazoa"/>
        </authorList>
    </citation>
    <scope>IDENTIFICATION</scope>
</reference>
<dbReference type="EnsemblMetazoa" id="CapteT208188">
    <property type="protein sequence ID" value="CapteP208188"/>
    <property type="gene ID" value="CapteG208188"/>
</dbReference>
<name>R7V4L9_CAPTE</name>
<dbReference type="GO" id="GO:0016757">
    <property type="term" value="F:glycosyltransferase activity"/>
    <property type="evidence" value="ECO:0007669"/>
    <property type="project" value="InterPro"/>
</dbReference>
<evidence type="ECO:0000259" key="2">
    <source>
        <dbReference type="Pfam" id="PF03016"/>
    </source>
</evidence>
<reference evidence="3 5" key="2">
    <citation type="journal article" date="2013" name="Nature">
        <title>Insights into bilaterian evolution from three spiralian genomes.</title>
        <authorList>
            <person name="Simakov O."/>
            <person name="Marletaz F."/>
            <person name="Cho S.J."/>
            <person name="Edsinger-Gonzales E."/>
            <person name="Havlak P."/>
            <person name="Hellsten U."/>
            <person name="Kuo D.H."/>
            <person name="Larsson T."/>
            <person name="Lv J."/>
            <person name="Arendt D."/>
            <person name="Savage R."/>
            <person name="Osoegawa K."/>
            <person name="de Jong P."/>
            <person name="Grimwood J."/>
            <person name="Chapman J.A."/>
            <person name="Shapiro H."/>
            <person name="Aerts A."/>
            <person name="Otillar R.P."/>
            <person name="Terry A.Y."/>
            <person name="Boore J.L."/>
            <person name="Grigoriev I.V."/>
            <person name="Lindberg D.R."/>
            <person name="Seaver E.C."/>
            <person name="Weisblat D.A."/>
            <person name="Putnam N.H."/>
            <person name="Rokhsar D.S."/>
        </authorList>
    </citation>
    <scope>NUCLEOTIDE SEQUENCE</scope>
    <source>
        <strain evidence="3 5">I ESC-2004</strain>
    </source>
</reference>
<sequence length="449" mass="51360">MRYRLNTLLCLAAASSALLLIRWRLRLQLPHSTTQAQRATAEEEEEAPCDSAGIKSGIPPYRIYVYELPGEYNRDIAQCFEGNECEKLGSCGYGPLIAQHGNLQVRNTWQFALEVIVHHRMLASPYRTLDINEANAFYLPYYSGLDCLCTRGCSTHSVDGVLQWLKQQQPFQERRQHLMALSKIEREHFSRRCPLLARSEIRDFLLIGIEQESNEVYRRRRRGDVRPLVVAPYPSYGHFSDKRHPHTLSQSRDVFLLLAAGTRRSNPFRAHILQQFPESTTLSPDAFLHGGRTPPGVLWYQTPECRGQHHKYTLAWMQRALFCLQPPGDSPTRKSFYDAVISGCIPVIFKDADVTVRYPFDSHLNYSAFCVEIDASAVRRDRTALDALRELVSQRNIQHMQRDLQTAAACLQYSFPFHHSPNDAFAMILNQIEVRLQNNGSVDVQPLGS</sequence>
<dbReference type="GO" id="GO:0015012">
    <property type="term" value="P:heparan sulfate proteoglycan biosynthetic process"/>
    <property type="evidence" value="ECO:0007669"/>
    <property type="project" value="UniProtKB-ARBA"/>
</dbReference>
<dbReference type="HOGENOM" id="CLU_012659_4_1_1"/>
<evidence type="ECO:0000256" key="1">
    <source>
        <dbReference type="ARBA" id="ARBA00010271"/>
    </source>
</evidence>
<dbReference type="OMA" id="ASLPNWY"/>
<protein>
    <recommendedName>
        <fullName evidence="2">Exostosin GT47 domain-containing protein</fullName>
    </recommendedName>
</protein>
<accession>R7V4L9</accession>
<gene>
    <name evidence="3" type="ORF">CAPTEDRAFT_208188</name>
</gene>
<feature type="domain" description="Exostosin GT47" evidence="2">
    <location>
        <begin position="60"/>
        <end position="385"/>
    </location>
</feature>
<dbReference type="EMBL" id="KB296812">
    <property type="protein sequence ID" value="ELU11306.1"/>
    <property type="molecule type" value="Genomic_DNA"/>
</dbReference>
<keyword evidence="5" id="KW-1185">Reference proteome</keyword>
<evidence type="ECO:0000313" key="3">
    <source>
        <dbReference type="EMBL" id="ELU11306.1"/>
    </source>
</evidence>
<proteinExistence type="inferred from homology"/>
<dbReference type="InterPro" id="IPR040911">
    <property type="entry name" value="Exostosin_GT47"/>
</dbReference>
<dbReference type="PANTHER" id="PTHR11062">
    <property type="entry name" value="EXOSTOSIN HEPARAN SULFATE GLYCOSYLTRANSFERASE -RELATED"/>
    <property type="match status" value="1"/>
</dbReference>
<organism evidence="3">
    <name type="scientific">Capitella teleta</name>
    <name type="common">Polychaete worm</name>
    <dbReference type="NCBI Taxonomy" id="283909"/>
    <lineage>
        <taxon>Eukaryota</taxon>
        <taxon>Metazoa</taxon>
        <taxon>Spiralia</taxon>
        <taxon>Lophotrochozoa</taxon>
        <taxon>Annelida</taxon>
        <taxon>Polychaeta</taxon>
        <taxon>Sedentaria</taxon>
        <taxon>Scolecida</taxon>
        <taxon>Capitellidae</taxon>
        <taxon>Capitella</taxon>
    </lineage>
</organism>
<dbReference type="AlphaFoldDB" id="R7V4L9"/>
<dbReference type="EMBL" id="AMQN01005792">
    <property type="status" value="NOT_ANNOTATED_CDS"/>
    <property type="molecule type" value="Genomic_DNA"/>
</dbReference>
<dbReference type="OrthoDB" id="1924787at2759"/>
<dbReference type="STRING" id="283909.R7V4L9"/>
<dbReference type="PANTHER" id="PTHR11062:SF281">
    <property type="entry name" value="EXOSTOSIN-LIKE 2"/>
    <property type="match status" value="1"/>
</dbReference>
<evidence type="ECO:0000313" key="5">
    <source>
        <dbReference type="Proteomes" id="UP000014760"/>
    </source>
</evidence>
<dbReference type="Proteomes" id="UP000014760">
    <property type="component" value="Unassembled WGS sequence"/>
</dbReference>
<reference evidence="5" key="1">
    <citation type="submission" date="2012-12" db="EMBL/GenBank/DDBJ databases">
        <authorList>
            <person name="Hellsten U."/>
            <person name="Grimwood J."/>
            <person name="Chapman J.A."/>
            <person name="Shapiro H."/>
            <person name="Aerts A."/>
            <person name="Otillar R.P."/>
            <person name="Terry A.Y."/>
            <person name="Boore J.L."/>
            <person name="Simakov O."/>
            <person name="Marletaz F."/>
            <person name="Cho S.-J."/>
            <person name="Edsinger-Gonzales E."/>
            <person name="Havlak P."/>
            <person name="Kuo D.-H."/>
            <person name="Larsson T."/>
            <person name="Lv J."/>
            <person name="Arendt D."/>
            <person name="Savage R."/>
            <person name="Osoegawa K."/>
            <person name="de Jong P."/>
            <person name="Lindberg D.R."/>
            <person name="Seaver E.C."/>
            <person name="Weisblat D.A."/>
            <person name="Putnam N.H."/>
            <person name="Grigoriev I.V."/>
            <person name="Rokhsar D.S."/>
        </authorList>
    </citation>
    <scope>NUCLEOTIDE SEQUENCE</scope>
    <source>
        <strain evidence="5">I ESC-2004</strain>
    </source>
</reference>
<dbReference type="Pfam" id="PF03016">
    <property type="entry name" value="Exostosin_GT47"/>
    <property type="match status" value="1"/>
</dbReference>
<evidence type="ECO:0000313" key="4">
    <source>
        <dbReference type="EnsemblMetazoa" id="CapteP208188"/>
    </source>
</evidence>
<dbReference type="InterPro" id="IPR004263">
    <property type="entry name" value="Exostosin"/>
</dbReference>